<dbReference type="SUPFAM" id="SSF47203">
    <property type="entry name" value="Acyl-CoA dehydrogenase C-terminal domain-like"/>
    <property type="match status" value="1"/>
</dbReference>
<gene>
    <name evidence="12" type="ORF">B0W44_08505</name>
</gene>
<dbReference type="Gene3D" id="1.10.540.10">
    <property type="entry name" value="Acyl-CoA dehydrogenase/oxidase, N-terminal domain"/>
    <property type="match status" value="1"/>
</dbReference>
<dbReference type="FunFam" id="1.20.140.10:FF:000019">
    <property type="entry name" value="Acyl-CoA dehydrogenase"/>
    <property type="match status" value="1"/>
</dbReference>
<dbReference type="InterPro" id="IPR049426">
    <property type="entry name" value="Acyl-CoA-dh-like_C"/>
</dbReference>
<dbReference type="PANTHER" id="PTHR43884">
    <property type="entry name" value="ACYL-COA DEHYDROGENASE"/>
    <property type="match status" value="1"/>
</dbReference>
<dbReference type="PANTHER" id="PTHR43884:SF12">
    <property type="entry name" value="ISOVALERYL-COA DEHYDROGENASE, MITOCHONDRIAL-RELATED"/>
    <property type="match status" value="1"/>
</dbReference>
<evidence type="ECO:0000256" key="4">
    <source>
        <dbReference type="ARBA" id="ARBA00022827"/>
    </source>
</evidence>
<dbReference type="InterPro" id="IPR037069">
    <property type="entry name" value="AcylCoA_DH/ox_N_sf"/>
</dbReference>
<evidence type="ECO:0000313" key="13">
    <source>
        <dbReference type="Proteomes" id="UP000188603"/>
    </source>
</evidence>
<dbReference type="Pfam" id="PF02770">
    <property type="entry name" value="Acyl-CoA_dh_M"/>
    <property type="match status" value="1"/>
</dbReference>
<keyword evidence="4 7" id="KW-0274">FAD</keyword>
<comment type="catalytic activity">
    <reaction evidence="6">
        <text>a 2,3-saturated acyl-CoA + A = a 2,3-dehydroacyl-CoA + AH2</text>
        <dbReference type="Rhea" id="RHEA:48608"/>
        <dbReference type="ChEBI" id="CHEBI:13193"/>
        <dbReference type="ChEBI" id="CHEBI:17499"/>
        <dbReference type="ChEBI" id="CHEBI:60015"/>
        <dbReference type="ChEBI" id="CHEBI:65111"/>
    </reaction>
</comment>
<dbReference type="InterPro" id="IPR006089">
    <property type="entry name" value="Acyl-CoA_DH_CS"/>
</dbReference>
<comment type="cofactor">
    <cofactor evidence="1 7">
        <name>FAD</name>
        <dbReference type="ChEBI" id="CHEBI:57692"/>
    </cofactor>
</comment>
<dbReference type="InterPro" id="IPR046373">
    <property type="entry name" value="Acyl-CoA_Oxase/DH_mid-dom_sf"/>
</dbReference>
<dbReference type="Pfam" id="PF00441">
    <property type="entry name" value="Acyl-CoA_dh_1"/>
    <property type="match status" value="1"/>
</dbReference>
<evidence type="ECO:0000313" key="12">
    <source>
        <dbReference type="EMBL" id="AQS55824.1"/>
    </source>
</evidence>
<name>A0A1U9K713_9BACL</name>
<dbReference type="PROSITE" id="PS00072">
    <property type="entry name" value="ACYL_COA_DH_1"/>
    <property type="match status" value="1"/>
</dbReference>
<dbReference type="FunFam" id="2.40.110.10:FF:000006">
    <property type="entry name" value="very long-chain specific acyl-CoA dehydrogenase, mitochondrial"/>
    <property type="match status" value="1"/>
</dbReference>
<dbReference type="Gene3D" id="1.20.140.10">
    <property type="entry name" value="Butyryl-CoA Dehydrogenase, subunit A, domain 3"/>
    <property type="match status" value="2"/>
</dbReference>
<evidence type="ECO:0000259" key="8">
    <source>
        <dbReference type="Pfam" id="PF00441"/>
    </source>
</evidence>
<reference evidence="12 13" key="1">
    <citation type="journal article" date="2015" name="Int. J. Syst. Evol. Microbiol.">
        <title>Novibacillus thermophilus gen. nov., sp. nov., a Gram-staining-negative and moderately thermophilic member of the family Thermoactinomycetaceae.</title>
        <authorList>
            <person name="Yang G."/>
            <person name="Chen J."/>
            <person name="Zhou S."/>
        </authorList>
    </citation>
    <scope>NUCLEOTIDE SEQUENCE [LARGE SCALE GENOMIC DNA]</scope>
    <source>
        <strain evidence="12 13">SG-1</strain>
    </source>
</reference>
<feature type="domain" description="Acyl-CoA dehydrogenase/oxidase N-terminal" evidence="10">
    <location>
        <begin position="30"/>
        <end position="142"/>
    </location>
</feature>
<dbReference type="FunFam" id="1.10.540.10:FF:000001">
    <property type="entry name" value="Very long-chain-specific acyl-CoA dehydrogenase, mitochondrial"/>
    <property type="match status" value="1"/>
</dbReference>
<evidence type="ECO:0000259" key="11">
    <source>
        <dbReference type="Pfam" id="PF21263"/>
    </source>
</evidence>
<evidence type="ECO:0000256" key="3">
    <source>
        <dbReference type="ARBA" id="ARBA00022630"/>
    </source>
</evidence>
<keyword evidence="13" id="KW-1185">Reference proteome</keyword>
<dbReference type="SUPFAM" id="SSF56645">
    <property type="entry name" value="Acyl-CoA dehydrogenase NM domain-like"/>
    <property type="match status" value="1"/>
</dbReference>
<protein>
    <submittedName>
        <fullName evidence="12">Acyl-CoA dehydrogenase</fullName>
    </submittedName>
</protein>
<accession>A0A1U9K713</accession>
<proteinExistence type="inferred from homology"/>
<feature type="domain" description="Acyl-CoA oxidase/dehydrogenase middle" evidence="9">
    <location>
        <begin position="146"/>
        <end position="239"/>
    </location>
</feature>
<dbReference type="KEGG" id="ntr:B0W44_08505"/>
<dbReference type="Pfam" id="PF02771">
    <property type="entry name" value="Acyl-CoA_dh_N"/>
    <property type="match status" value="1"/>
</dbReference>
<evidence type="ECO:0000256" key="6">
    <source>
        <dbReference type="ARBA" id="ARBA00052546"/>
    </source>
</evidence>
<dbReference type="OrthoDB" id="9802447at2"/>
<evidence type="ECO:0000259" key="9">
    <source>
        <dbReference type="Pfam" id="PF02770"/>
    </source>
</evidence>
<dbReference type="InterPro" id="IPR009100">
    <property type="entry name" value="AcylCoA_DH/oxidase_NM_dom_sf"/>
</dbReference>
<dbReference type="AlphaFoldDB" id="A0A1U9K713"/>
<sequence>METKVHALKGGSFLVQRVDPEAVFTPEELTDEHLMIAKTAAEFVEKEVRPSMKAIEAHDFSHSVKLLKKAGELGLLGADVGEEYGGLGLDKISSTIITENMAGGRSFGLTHGAHVGIGTLPIAYFGNEVQKKKYLPKLTSGEWIAAYALTEPESGSDALGAKTTAVLDRDGSHYVLNGQKQWITNAAFADVFIVYAKVDGEKFTAFIVERAFPGVSTGPEEKKMGILGSSTRTLHLENVPVPVENVLGEVGRGHVIAFNILNVGRFKLAAGTVGSCKRVLTECVKYAKERRQFQTPIAQFPLIQQKMADMAIKTYATESIVYRTAGLFERSLRQVHAEDGQTIANAIADYAVECSINKVFGSEALDFVVDEGVQIHGGYGYMREYEVENAYRDSRINRIFEGTNEINRLLIPGTLMRKTRKGELPLLESFQLLQRDLLSFVPPLFDDPAPLEVEAHLLDMTRNVFLMTAGMTVEKWGERLEQEQEVVCGLADLVIALYAMESCHLRAHKALKSRGRDKASLHLDYAQAFIYDAFQEVEQIGRRILAALEEGDALRTSLSALKKLTRHTPVNSVALKRRIAARIIDRGQYITA</sequence>
<dbReference type="Pfam" id="PF21263">
    <property type="entry name" value="Acyl-CoA-dh_C"/>
    <property type="match status" value="1"/>
</dbReference>
<keyword evidence="5 7" id="KW-0560">Oxidoreductase</keyword>
<dbReference type="InterPro" id="IPR013786">
    <property type="entry name" value="AcylCoA_DH/ox_N"/>
</dbReference>
<dbReference type="Gene3D" id="2.40.110.10">
    <property type="entry name" value="Butyryl-CoA Dehydrogenase, subunit A, domain 2"/>
    <property type="match status" value="1"/>
</dbReference>
<evidence type="ECO:0000259" key="10">
    <source>
        <dbReference type="Pfam" id="PF02771"/>
    </source>
</evidence>
<dbReference type="Proteomes" id="UP000188603">
    <property type="component" value="Chromosome"/>
</dbReference>
<keyword evidence="3 7" id="KW-0285">Flavoprotein</keyword>
<comment type="similarity">
    <text evidence="2 7">Belongs to the acyl-CoA dehydrogenase family.</text>
</comment>
<dbReference type="STRING" id="1471761.B0W44_08505"/>
<feature type="domain" description="Acyl-CoA dehydrogenase-like C-terminal" evidence="11">
    <location>
        <begin position="461"/>
        <end position="563"/>
    </location>
</feature>
<evidence type="ECO:0000256" key="1">
    <source>
        <dbReference type="ARBA" id="ARBA00001974"/>
    </source>
</evidence>
<evidence type="ECO:0000256" key="7">
    <source>
        <dbReference type="RuleBase" id="RU362125"/>
    </source>
</evidence>
<dbReference type="InterPro" id="IPR006091">
    <property type="entry name" value="Acyl-CoA_Oxase/DH_mid-dom"/>
</dbReference>
<dbReference type="GO" id="GO:0003995">
    <property type="term" value="F:acyl-CoA dehydrogenase activity"/>
    <property type="evidence" value="ECO:0007669"/>
    <property type="project" value="InterPro"/>
</dbReference>
<dbReference type="InterPro" id="IPR009075">
    <property type="entry name" value="AcylCo_DH/oxidase_C"/>
</dbReference>
<dbReference type="InterPro" id="IPR036250">
    <property type="entry name" value="AcylCo_DH-like_C"/>
</dbReference>
<dbReference type="RefSeq" id="WP_077719686.1">
    <property type="nucleotide sequence ID" value="NZ_CP019699.1"/>
</dbReference>
<evidence type="ECO:0000256" key="5">
    <source>
        <dbReference type="ARBA" id="ARBA00023002"/>
    </source>
</evidence>
<evidence type="ECO:0000256" key="2">
    <source>
        <dbReference type="ARBA" id="ARBA00009347"/>
    </source>
</evidence>
<dbReference type="GO" id="GO:0050660">
    <property type="term" value="F:flavin adenine dinucleotide binding"/>
    <property type="evidence" value="ECO:0007669"/>
    <property type="project" value="InterPro"/>
</dbReference>
<dbReference type="EMBL" id="CP019699">
    <property type="protein sequence ID" value="AQS55824.1"/>
    <property type="molecule type" value="Genomic_DNA"/>
</dbReference>
<feature type="domain" description="Acyl-CoA dehydrogenase/oxidase C-terminal" evidence="8">
    <location>
        <begin position="251"/>
        <end position="411"/>
    </location>
</feature>
<organism evidence="12 13">
    <name type="scientific">Novibacillus thermophilus</name>
    <dbReference type="NCBI Taxonomy" id="1471761"/>
    <lineage>
        <taxon>Bacteria</taxon>
        <taxon>Bacillati</taxon>
        <taxon>Bacillota</taxon>
        <taxon>Bacilli</taxon>
        <taxon>Bacillales</taxon>
        <taxon>Thermoactinomycetaceae</taxon>
        <taxon>Novibacillus</taxon>
    </lineage>
</organism>